<reference evidence="2 3" key="1">
    <citation type="journal article" date="2023" name="PLoS ONE">
        <title>Cytospora paraplurivora sp. nov. isolated from orchards with fruit tree decline syndrome in Ontario, Canada.</title>
        <authorList>
            <person name="Ilyukhin E."/>
            <person name="Nguyen H.D.T."/>
            <person name="Castle A.J."/>
            <person name="Ellouze W."/>
        </authorList>
    </citation>
    <scope>NUCLEOTIDE SEQUENCE [LARGE SCALE GENOMIC DNA]</scope>
    <source>
        <strain evidence="2 3">FDS-564</strain>
    </source>
</reference>
<feature type="region of interest" description="Disordered" evidence="1">
    <location>
        <begin position="325"/>
        <end position="367"/>
    </location>
</feature>
<comment type="caution">
    <text evidence="2">The sequence shown here is derived from an EMBL/GenBank/DDBJ whole genome shotgun (WGS) entry which is preliminary data.</text>
</comment>
<dbReference type="EMBL" id="JAJSPL020000042">
    <property type="protein sequence ID" value="KAK7734726.1"/>
    <property type="molecule type" value="Genomic_DNA"/>
</dbReference>
<gene>
    <name evidence="2" type="ORF">SLS53_007832</name>
</gene>
<evidence type="ECO:0000256" key="1">
    <source>
        <dbReference type="SAM" id="MobiDB-lite"/>
    </source>
</evidence>
<feature type="compositionally biased region" description="Basic and acidic residues" evidence="1">
    <location>
        <begin position="221"/>
        <end position="231"/>
    </location>
</feature>
<feature type="region of interest" description="Disordered" evidence="1">
    <location>
        <begin position="783"/>
        <end position="810"/>
    </location>
</feature>
<organism evidence="2 3">
    <name type="scientific">Cytospora paraplurivora</name>
    <dbReference type="NCBI Taxonomy" id="2898453"/>
    <lineage>
        <taxon>Eukaryota</taxon>
        <taxon>Fungi</taxon>
        <taxon>Dikarya</taxon>
        <taxon>Ascomycota</taxon>
        <taxon>Pezizomycotina</taxon>
        <taxon>Sordariomycetes</taxon>
        <taxon>Sordariomycetidae</taxon>
        <taxon>Diaporthales</taxon>
        <taxon>Cytosporaceae</taxon>
        <taxon>Cytospora</taxon>
    </lineage>
</organism>
<feature type="region of interest" description="Disordered" evidence="1">
    <location>
        <begin position="1"/>
        <end position="306"/>
    </location>
</feature>
<feature type="compositionally biased region" description="Low complexity" evidence="1">
    <location>
        <begin position="1388"/>
        <end position="1398"/>
    </location>
</feature>
<feature type="compositionally biased region" description="Basic and acidic residues" evidence="1">
    <location>
        <begin position="689"/>
        <end position="706"/>
    </location>
</feature>
<feature type="compositionally biased region" description="Basic and acidic residues" evidence="1">
    <location>
        <begin position="1053"/>
        <end position="1077"/>
    </location>
</feature>
<feature type="compositionally biased region" description="Low complexity" evidence="1">
    <location>
        <begin position="388"/>
        <end position="397"/>
    </location>
</feature>
<feature type="compositionally biased region" description="Polar residues" evidence="1">
    <location>
        <begin position="284"/>
        <end position="295"/>
    </location>
</feature>
<accession>A0AAN9TZT6</accession>
<feature type="compositionally biased region" description="Acidic residues" evidence="1">
    <location>
        <begin position="871"/>
        <end position="881"/>
    </location>
</feature>
<feature type="compositionally biased region" description="Polar residues" evidence="1">
    <location>
        <begin position="200"/>
        <end position="215"/>
    </location>
</feature>
<feature type="region of interest" description="Disordered" evidence="1">
    <location>
        <begin position="954"/>
        <end position="984"/>
    </location>
</feature>
<sequence length="1516" mass="163199">MMINSQANSPRFGVGQPLNASTANPSAASAAASAFARHSPANRSLSAAAAAAALKARPITPTNVAEVQTRRTQRRSSSQSSSAGRNTPDTRTRPDHLRRQSSSGSMTERTFRSPSPSPNLLSQRSLSTGGIPRRPYFSDEPPPPVPAIPESVSMSVNMEAAKKQGTKPKSLGIMTTPVRTASQKSKDNTGPWFGAARQGDLSNIRTSDAIMSSTSPPRPNLVHDDSDRPESELSINFSYPARIRLASPTPSAPRIAGLEGVLPGSGSAQTTQRRRSTTMPPQRGNSVRSTQSSSRAQDDNMVYDPNSRRMVSKAESLALEYQIRAASEARPKQKKQTPTRAGSHLSKGTVARSHGTAVDGTAGDHQPLNNAQLAAAASLRKQERLAGSSDSQDQDQQATLEVASRPLVSEIETETERQPLRYSDISTSPATNAPEVLPPQRSPSVLRKETNGFEPEAEARNFTTPPNLSHALDDHVPVRQDYAHGNLLAPSQSDQNEDRTVKSLGSPIELAAAPTQPRSEFRNIQVQHEPRTHSVSPGRNARFASVQDNLTVRHEPPSRSISPRKSALKQHSPSRGASPTGGSDGSDAGLEVQDTLTPTRNLTPTRKKSVRVSFDDENTGVVGEAAGGTRTDSPIPPSPQVSSRRPWYSNIGLGKKKGAVPLEEDETMQPRPVLPTFGSVRGRKSPPHSTEERALVRPSEAPHDTSDLPSPGLEKRMGNDVLGPSSDSALGGLLQEQGPRNEANISKFREPLPPVVTSIEGNGYPSDTETLDSEAALMADTPRLVSEESRASEASTLVAAQSKAPDEPADIQSTLGQAAVDIKDPRVEPSTAVHNEQLGAVPAIAVTLPTPLASEKGENQSSYIHFPGEFPETETETETDFENVNSPSDASAPRRVTFEPVVQKEDATSTPQTPSTVLATHLAASETTDDTDGNSVYSDAYEDLSEVEGDGFQSLDAVVDSPVKTPPQYVSEERPGSVTPTPTVRVSDHAAVALATEQYTGKPIDDWEAAKTYWRSLTADRRAQLEVEANEEAGAEGDLDTNAQEPKPRRKKSTEQRNAEKKALEQQRAVTDPDRTYMIKPGTQADDYHPPIKTTLRGQSVPANRTGDHNPHFKSTLRGQSVPRKDEAGARLRKSMRGASARPAETGENLPKALRSGSTPAKLQRRPMSYQPSLGTTSVAGGSNKHLRSVSDSQGISNIQGPSLRRRGSDSSQSSFKRSRSTSQGVSLRKSMRAGSNPVAQPRIRPSSRFSVRSISPPASIGGRMRTTLREDSKPAQTRRRSSQDSGKGYLRFPGPFSQKAKGKKVSRFGDDSSGDEDGSYRFSSRFEDSSDEDVNPRSLPPVKTAKTLRSGKAAVEPPSPPLPEEEEEDEEEEVYEEASQGMSGALPNADPAAAAADNTDEQSTPNRGFMTSVRRLNERLGSAYPSHGPVTNTAKKRVSFVQDNEEQLGVVRTNSSRLHKRNASLPVESSNWPLTGDEAETASDDGRSDAVGSNVVARKKKKKFGVLRKIFRLDT</sequence>
<feature type="region of interest" description="Disordered" evidence="1">
    <location>
        <begin position="855"/>
        <end position="916"/>
    </location>
</feature>
<feature type="compositionally biased region" description="Acidic residues" evidence="1">
    <location>
        <begin position="1028"/>
        <end position="1039"/>
    </location>
</feature>
<feature type="compositionally biased region" description="Polar residues" evidence="1">
    <location>
        <begin position="559"/>
        <end position="581"/>
    </location>
</feature>
<feature type="region of interest" description="Disordered" evidence="1">
    <location>
        <begin position="545"/>
        <end position="767"/>
    </location>
</feature>
<proteinExistence type="predicted"/>
<dbReference type="Proteomes" id="UP001320245">
    <property type="component" value="Unassembled WGS sequence"/>
</dbReference>
<feature type="compositionally biased region" description="Low complexity" evidence="1">
    <location>
        <begin position="17"/>
        <end position="53"/>
    </location>
</feature>
<feature type="compositionally biased region" description="Polar residues" evidence="1">
    <location>
        <begin position="1190"/>
        <end position="1201"/>
    </location>
</feature>
<evidence type="ECO:0000313" key="2">
    <source>
        <dbReference type="EMBL" id="KAK7734726.1"/>
    </source>
</evidence>
<feature type="compositionally biased region" description="Acidic residues" evidence="1">
    <location>
        <begin position="1364"/>
        <end position="1377"/>
    </location>
</feature>
<keyword evidence="3" id="KW-1185">Reference proteome</keyword>
<feature type="region of interest" description="Disordered" evidence="1">
    <location>
        <begin position="1454"/>
        <end position="1495"/>
    </location>
</feature>
<name>A0AAN9TZT6_9PEZI</name>
<feature type="compositionally biased region" description="Polar residues" evidence="1">
    <location>
        <begin position="100"/>
        <end position="128"/>
    </location>
</feature>
<feature type="compositionally biased region" description="Basic and acidic residues" evidence="1">
    <location>
        <begin position="88"/>
        <end position="98"/>
    </location>
</feature>
<feature type="compositionally biased region" description="Polar residues" evidence="1">
    <location>
        <begin position="1170"/>
        <end position="1181"/>
    </location>
</feature>
<protein>
    <submittedName>
        <fullName evidence="2">Uncharacterized protein</fullName>
    </submittedName>
</protein>
<feature type="region of interest" description="Disordered" evidence="1">
    <location>
        <begin position="1025"/>
        <end position="1411"/>
    </location>
</feature>
<evidence type="ECO:0000313" key="3">
    <source>
        <dbReference type="Proteomes" id="UP001320245"/>
    </source>
</evidence>
<feature type="compositionally biased region" description="Low complexity" evidence="1">
    <location>
        <begin position="595"/>
        <end position="604"/>
    </location>
</feature>
<feature type="region of interest" description="Disordered" evidence="1">
    <location>
        <begin position="379"/>
        <end position="447"/>
    </location>
</feature>